<dbReference type="OrthoDB" id="9775880at2"/>
<dbReference type="Gene3D" id="3.30.160.390">
    <property type="entry name" value="Integrase, DNA-binding domain"/>
    <property type="match status" value="1"/>
</dbReference>
<name>A0A315FQV2_9BURK</name>
<dbReference type="PANTHER" id="PTHR30629:SF2">
    <property type="entry name" value="PROPHAGE INTEGRASE INTS-RELATED"/>
    <property type="match status" value="1"/>
</dbReference>
<evidence type="ECO:0000313" key="6">
    <source>
        <dbReference type="EMBL" id="PUE55667.1"/>
    </source>
</evidence>
<dbReference type="InterPro" id="IPR002104">
    <property type="entry name" value="Integrase_catalytic"/>
</dbReference>
<organism evidence="6 7">
    <name type="scientific">Limnohabitans parvus II-B4</name>
    <dbReference type="NCBI Taxonomy" id="1293052"/>
    <lineage>
        <taxon>Bacteria</taxon>
        <taxon>Pseudomonadati</taxon>
        <taxon>Pseudomonadota</taxon>
        <taxon>Betaproteobacteria</taxon>
        <taxon>Burkholderiales</taxon>
        <taxon>Comamonadaceae</taxon>
        <taxon>Limnohabitans</taxon>
    </lineage>
</organism>
<dbReference type="PANTHER" id="PTHR30629">
    <property type="entry name" value="PROPHAGE INTEGRASE"/>
    <property type="match status" value="1"/>
</dbReference>
<sequence>MPRIAKQLGALQVRQLTKPGFHAVGGVAGLYLTVSESGARSWILRTFIGLKRSDVGLGSFPAVSLAMAHQKAQALKDQIKSGVNPISERRQQRQKIEWTFDKCASDYIELHRSSWKNKKHAAQWVSTLQTYASPLIGRKHVREVTVNDVLGVIEPHWQTKNETMVRLRNRIELVLSWAASRGYRSKENPAQWRGNLQHSLPKPSKVNMRKHHAFIPVKEMRAFVQRLELVEGKTAKALKWVILTACRSGEARGAVWSEIDLQDGLWKIPGHRMKSGRDHTVPLTSEALKLLQTLPRFATDDDQQDYIFPGRSGKQLSDMSMTQLMRRMGANAVPHGFRASFTVWASEMTNYEVELREMALAHALDDKTIEAYQRTTLVEKRRKMMAEWSEFLYS</sequence>
<dbReference type="Pfam" id="PF13356">
    <property type="entry name" value="Arm-DNA-bind_3"/>
    <property type="match status" value="1"/>
</dbReference>
<dbReference type="GO" id="GO:0015074">
    <property type="term" value="P:DNA integration"/>
    <property type="evidence" value="ECO:0007669"/>
    <property type="project" value="UniProtKB-KW"/>
</dbReference>
<dbReference type="InterPro" id="IPR011010">
    <property type="entry name" value="DNA_brk_join_enz"/>
</dbReference>
<evidence type="ECO:0000256" key="4">
    <source>
        <dbReference type="ARBA" id="ARBA00023172"/>
    </source>
</evidence>
<proteinExistence type="inferred from homology"/>
<dbReference type="Gene3D" id="1.10.150.130">
    <property type="match status" value="1"/>
</dbReference>
<evidence type="ECO:0000256" key="1">
    <source>
        <dbReference type="ARBA" id="ARBA00008857"/>
    </source>
</evidence>
<keyword evidence="4" id="KW-0233">DNA recombination</keyword>
<evidence type="ECO:0000313" key="7">
    <source>
        <dbReference type="Proteomes" id="UP000250790"/>
    </source>
</evidence>
<keyword evidence="7" id="KW-1185">Reference proteome</keyword>
<protein>
    <submittedName>
        <fullName evidence="6">Integrase</fullName>
    </submittedName>
</protein>
<dbReference type="InterPro" id="IPR013762">
    <property type="entry name" value="Integrase-like_cat_sf"/>
</dbReference>
<dbReference type="InterPro" id="IPR025166">
    <property type="entry name" value="Integrase_DNA_bind_dom"/>
</dbReference>
<dbReference type="GO" id="GO:0003677">
    <property type="term" value="F:DNA binding"/>
    <property type="evidence" value="ECO:0007669"/>
    <property type="project" value="UniProtKB-KW"/>
</dbReference>
<gene>
    <name evidence="6" type="ORF">B9Z37_03755</name>
</gene>
<comment type="similarity">
    <text evidence="1">Belongs to the 'phage' integrase family.</text>
</comment>
<dbReference type="GO" id="GO:0006310">
    <property type="term" value="P:DNA recombination"/>
    <property type="evidence" value="ECO:0007669"/>
    <property type="project" value="UniProtKB-KW"/>
</dbReference>
<keyword evidence="3" id="KW-0238">DNA-binding</keyword>
<evidence type="ECO:0000259" key="5">
    <source>
        <dbReference type="PROSITE" id="PS51898"/>
    </source>
</evidence>
<dbReference type="RefSeq" id="WP_108311657.1">
    <property type="nucleotide sequence ID" value="NZ_NESN01000001.1"/>
</dbReference>
<reference evidence="6 7" key="1">
    <citation type="submission" date="2017-04" db="EMBL/GenBank/DDBJ databases">
        <title>Unexpected and diverse lifestyles within the genus Limnohabitans.</title>
        <authorList>
            <person name="Kasalicky V."/>
            <person name="Mehrshad M."/>
            <person name="Andrei S.-A."/>
            <person name="Salcher M."/>
            <person name="Kratochvilova H."/>
            <person name="Simek K."/>
            <person name="Ghai R."/>
        </authorList>
    </citation>
    <scope>NUCLEOTIDE SEQUENCE [LARGE SCALE GENOMIC DNA]</scope>
    <source>
        <strain evidence="6 7">II-B4</strain>
    </source>
</reference>
<dbReference type="CDD" id="cd00801">
    <property type="entry name" value="INT_P4_C"/>
    <property type="match status" value="1"/>
</dbReference>
<keyword evidence="2" id="KW-0229">DNA integration</keyword>
<dbReference type="Pfam" id="PF22022">
    <property type="entry name" value="Phage_int_M"/>
    <property type="match status" value="1"/>
</dbReference>
<dbReference type="Proteomes" id="UP000250790">
    <property type="component" value="Unassembled WGS sequence"/>
</dbReference>
<dbReference type="InterPro" id="IPR050808">
    <property type="entry name" value="Phage_Integrase"/>
</dbReference>
<dbReference type="InterPro" id="IPR038488">
    <property type="entry name" value="Integrase_DNA-bd_sf"/>
</dbReference>
<accession>A0A315FQV2</accession>
<dbReference type="SUPFAM" id="SSF56349">
    <property type="entry name" value="DNA breaking-rejoining enzymes"/>
    <property type="match status" value="1"/>
</dbReference>
<dbReference type="AlphaFoldDB" id="A0A315FQV2"/>
<feature type="domain" description="Tyr recombinase" evidence="5">
    <location>
        <begin position="210"/>
        <end position="385"/>
    </location>
</feature>
<comment type="caution">
    <text evidence="6">The sequence shown here is derived from an EMBL/GenBank/DDBJ whole genome shotgun (WGS) entry which is preliminary data.</text>
</comment>
<dbReference type="EMBL" id="NESN01000001">
    <property type="protein sequence ID" value="PUE55667.1"/>
    <property type="molecule type" value="Genomic_DNA"/>
</dbReference>
<dbReference type="Pfam" id="PF00589">
    <property type="entry name" value="Phage_integrase"/>
    <property type="match status" value="1"/>
</dbReference>
<dbReference type="InterPro" id="IPR010998">
    <property type="entry name" value="Integrase_recombinase_N"/>
</dbReference>
<dbReference type="InterPro" id="IPR053876">
    <property type="entry name" value="Phage_int_M"/>
</dbReference>
<dbReference type="Gene3D" id="1.10.443.10">
    <property type="entry name" value="Intergrase catalytic core"/>
    <property type="match status" value="1"/>
</dbReference>
<evidence type="ECO:0000256" key="3">
    <source>
        <dbReference type="ARBA" id="ARBA00023125"/>
    </source>
</evidence>
<dbReference type="PROSITE" id="PS51898">
    <property type="entry name" value="TYR_RECOMBINASE"/>
    <property type="match status" value="1"/>
</dbReference>
<evidence type="ECO:0000256" key="2">
    <source>
        <dbReference type="ARBA" id="ARBA00022908"/>
    </source>
</evidence>